<feature type="region of interest" description="Disordered" evidence="1">
    <location>
        <begin position="695"/>
        <end position="717"/>
    </location>
</feature>
<dbReference type="AlphaFoldDB" id="A0A6A7AS71"/>
<accession>A0A6A7AS71</accession>
<dbReference type="PANTHER" id="PTHR40788">
    <property type="entry name" value="CLR5 DOMAIN-CONTAINING PROTEIN-RELATED"/>
    <property type="match status" value="1"/>
</dbReference>
<dbReference type="OrthoDB" id="2922289at2759"/>
<evidence type="ECO:0000313" key="2">
    <source>
        <dbReference type="EMBL" id="KAF2845574.1"/>
    </source>
</evidence>
<proteinExistence type="predicted"/>
<dbReference type="EMBL" id="MU006344">
    <property type="protein sequence ID" value="KAF2845574.1"/>
    <property type="molecule type" value="Genomic_DNA"/>
</dbReference>
<gene>
    <name evidence="2" type="ORF">T440DRAFT_260676</name>
</gene>
<keyword evidence="3" id="KW-1185">Reference proteome</keyword>
<feature type="compositionally biased region" description="Basic residues" evidence="1">
    <location>
        <begin position="704"/>
        <end position="713"/>
    </location>
</feature>
<name>A0A6A7AS71_9PLEO</name>
<dbReference type="PANTHER" id="PTHR40788:SF2">
    <property type="entry name" value="CLR5 DOMAIN-CONTAINING PROTEIN"/>
    <property type="match status" value="1"/>
</dbReference>
<organism evidence="2 3">
    <name type="scientific">Plenodomus tracheiphilus IPT5</name>
    <dbReference type="NCBI Taxonomy" id="1408161"/>
    <lineage>
        <taxon>Eukaryota</taxon>
        <taxon>Fungi</taxon>
        <taxon>Dikarya</taxon>
        <taxon>Ascomycota</taxon>
        <taxon>Pezizomycotina</taxon>
        <taxon>Dothideomycetes</taxon>
        <taxon>Pleosporomycetidae</taxon>
        <taxon>Pleosporales</taxon>
        <taxon>Pleosporineae</taxon>
        <taxon>Leptosphaeriaceae</taxon>
        <taxon>Plenodomus</taxon>
    </lineage>
</organism>
<evidence type="ECO:0000313" key="3">
    <source>
        <dbReference type="Proteomes" id="UP000799423"/>
    </source>
</evidence>
<protein>
    <submittedName>
        <fullName evidence="2">Uncharacterized protein</fullName>
    </submittedName>
</protein>
<dbReference type="Proteomes" id="UP000799423">
    <property type="component" value="Unassembled WGS sequence"/>
</dbReference>
<reference evidence="2" key="1">
    <citation type="submission" date="2020-01" db="EMBL/GenBank/DDBJ databases">
        <authorList>
            <consortium name="DOE Joint Genome Institute"/>
            <person name="Haridas S."/>
            <person name="Albert R."/>
            <person name="Binder M."/>
            <person name="Bloem J."/>
            <person name="Labutti K."/>
            <person name="Salamov A."/>
            <person name="Andreopoulos B."/>
            <person name="Baker S.E."/>
            <person name="Barry K."/>
            <person name="Bills G."/>
            <person name="Bluhm B.H."/>
            <person name="Cannon C."/>
            <person name="Castanera R."/>
            <person name="Culley D.E."/>
            <person name="Daum C."/>
            <person name="Ezra D."/>
            <person name="Gonzalez J.B."/>
            <person name="Henrissat B."/>
            <person name="Kuo A."/>
            <person name="Liang C."/>
            <person name="Lipzen A."/>
            <person name="Lutzoni F."/>
            <person name="Magnuson J."/>
            <person name="Mondo S."/>
            <person name="Nolan M."/>
            <person name="Ohm R."/>
            <person name="Pangilinan J."/>
            <person name="Park H.-J."/>
            <person name="Ramirez L."/>
            <person name="Alfaro M."/>
            <person name="Sun H."/>
            <person name="Tritt A."/>
            <person name="Yoshinaga Y."/>
            <person name="Zwiers L.-H."/>
            <person name="Turgeon B.G."/>
            <person name="Goodwin S.B."/>
            <person name="Spatafora J.W."/>
            <person name="Crous P.W."/>
            <person name="Grigoriev I.V."/>
        </authorList>
    </citation>
    <scope>NUCLEOTIDE SEQUENCE</scope>
    <source>
        <strain evidence="2">IPT5</strain>
    </source>
</reference>
<sequence>MQAAEHAPLHALPEEEWVNIHDFRQGTMLVEIQMSPCDCKVCKSQYRSRKEQMYDVFSYTETLDDTQTIALLCGYIHQMERDRDYISKTLEQYGNQLSEWWRRKRPSGRKAFLEQVVPQLPTTKETFLDYRSWLFLSEERQLVSDVDSVIQERAAERRKLRLAFLLPYLNIPMLAIDAYPLLALLEVRGTSRFEDWALFDSEKLTVCWASGALATTYNPGCVVLYGPRYGELRPWSRDEAHRRDVLGFPRAQLILEAQSTLLSILRQALIQAVERFGPTQSEGKNELVNYLHDYRTTARDHTPWSSYIQQPFDAPPTLDFGALISEAQVRLDDINDHLWLLQTEPAYLRRYLGMLGQMTMVGLYKKKDWGSEMLVLELKVHAESAWFWQDVLAELNHVKGIYERFRDSVGAGTPMPAKLTKALGALGALLSHGINHGARQLTALMHERPAFSGMYDRIHDPTTKSIVWKLKHGPDRPDKATESTTHRLWWCLGNLLGDPDLPNRMPFAELLDVLDDHLSSSSAKERARLDEVLYDRLSDHTSLVKIYENLNLHRPSIPKREVEDCKKEDGQVWKRIGLFERDRPIGSIAGAISALRAFEESPIPAGGKNRAWLQDFENSHAALKAFWSSIHTLYKSHYDRNGFSEHETKDLMPVLEFWQSTAYQDSIAKKRQKILSDLDRQATAAEASLFAPFASSEPPTVSTRKSRKSKVKTRSQPAEQIIAPEVLKTESEVPAVTVKVSKRAHSVFKHMFPDTNEERFSQINCDAFIHSMQDAGFSISNGGGSIIIFERGNGKIIFHRPHPIPKIDPIMLQSFGRRLNKHFGWERDTFSLVDRAVVA</sequence>
<evidence type="ECO:0000256" key="1">
    <source>
        <dbReference type="SAM" id="MobiDB-lite"/>
    </source>
</evidence>